<dbReference type="InterPro" id="IPR011037">
    <property type="entry name" value="Pyrv_Knase-like_insert_dom_sf"/>
</dbReference>
<proteinExistence type="predicted"/>
<dbReference type="Pfam" id="PF03473">
    <property type="entry name" value="MOSC"/>
    <property type="match status" value="1"/>
</dbReference>
<dbReference type="InterPro" id="IPR005303">
    <property type="entry name" value="MOCOS_middle"/>
</dbReference>
<dbReference type="PANTHER" id="PTHR14237">
    <property type="entry name" value="MOLYBDOPTERIN COFACTOR SULFURASE MOSC"/>
    <property type="match status" value="1"/>
</dbReference>
<dbReference type="GO" id="GO:0003824">
    <property type="term" value="F:catalytic activity"/>
    <property type="evidence" value="ECO:0007669"/>
    <property type="project" value="InterPro"/>
</dbReference>
<comment type="caution">
    <text evidence="2">The sequence shown here is derived from an EMBL/GenBank/DDBJ whole genome shotgun (WGS) entry which is preliminary data.</text>
</comment>
<sequence length="293" mass="31586">MAGRVTPAAPVRVTSLTAYPVKSLGGAWLAAAEVEERGLRGDRRWAVVDPDGTKVTAREEHALLGLRAKPLPDGAVRLLSPEGDPIEVAPPRDAAPVAVRFSGQDEARPAGAEADAWLSERIGRPLRLVWQDDETHRPIRPEMGGLAGERNSLSDAAPLHVTSEASLRRLNDWVTETALERGEQPGEPLGHDRFRPNVVVEGGEPFAEDSWVGARIGDVPFRATMVCDRCVMTTIDRATGESAKEPIRSLARHRTWAGATWFGIRLTPVLPIASGAVIRLGDEVVPLLAQDPG</sequence>
<dbReference type="Proteomes" id="UP000320085">
    <property type="component" value="Unassembled WGS sequence"/>
</dbReference>
<dbReference type="SUPFAM" id="SSF141673">
    <property type="entry name" value="MOSC N-terminal domain-like"/>
    <property type="match status" value="1"/>
</dbReference>
<dbReference type="Pfam" id="PF03476">
    <property type="entry name" value="MOSC_N"/>
    <property type="match status" value="1"/>
</dbReference>
<accession>A0A543PSU6</accession>
<organism evidence="2 3">
    <name type="scientific">Humibacillus xanthopallidus</name>
    <dbReference type="NCBI Taxonomy" id="412689"/>
    <lineage>
        <taxon>Bacteria</taxon>
        <taxon>Bacillati</taxon>
        <taxon>Actinomycetota</taxon>
        <taxon>Actinomycetes</taxon>
        <taxon>Micrococcales</taxon>
        <taxon>Intrasporangiaceae</taxon>
        <taxon>Humibacillus</taxon>
    </lineage>
</organism>
<dbReference type="InterPro" id="IPR005302">
    <property type="entry name" value="MoCF_Sase_C"/>
</dbReference>
<dbReference type="EMBL" id="VFQF01000001">
    <property type="protein sequence ID" value="TQN47145.1"/>
    <property type="molecule type" value="Genomic_DNA"/>
</dbReference>
<dbReference type="GO" id="GO:0030151">
    <property type="term" value="F:molybdenum ion binding"/>
    <property type="evidence" value="ECO:0007669"/>
    <property type="project" value="InterPro"/>
</dbReference>
<protein>
    <recommendedName>
        <fullName evidence="1">MOSC domain-containing protein</fullName>
    </recommendedName>
</protein>
<gene>
    <name evidence="2" type="ORF">FHX52_0238</name>
</gene>
<name>A0A543PSU6_9MICO</name>
<dbReference type="PROSITE" id="PS51340">
    <property type="entry name" value="MOSC"/>
    <property type="match status" value="1"/>
</dbReference>
<dbReference type="GO" id="GO:0030170">
    <property type="term" value="F:pyridoxal phosphate binding"/>
    <property type="evidence" value="ECO:0007669"/>
    <property type="project" value="InterPro"/>
</dbReference>
<reference evidence="2 3" key="1">
    <citation type="submission" date="2019-06" db="EMBL/GenBank/DDBJ databases">
        <title>Sequencing the genomes of 1000 actinobacteria strains.</title>
        <authorList>
            <person name="Klenk H.-P."/>
        </authorList>
    </citation>
    <scope>NUCLEOTIDE SEQUENCE [LARGE SCALE GENOMIC DNA]</scope>
    <source>
        <strain evidence="2 3">DSM 21776</strain>
    </source>
</reference>
<evidence type="ECO:0000259" key="1">
    <source>
        <dbReference type="PROSITE" id="PS51340"/>
    </source>
</evidence>
<evidence type="ECO:0000313" key="3">
    <source>
        <dbReference type="Proteomes" id="UP000320085"/>
    </source>
</evidence>
<dbReference type="SUPFAM" id="SSF50800">
    <property type="entry name" value="PK beta-barrel domain-like"/>
    <property type="match status" value="1"/>
</dbReference>
<dbReference type="AlphaFoldDB" id="A0A543PSU6"/>
<dbReference type="PANTHER" id="PTHR14237:SF19">
    <property type="entry name" value="MITOCHONDRIAL AMIDOXIME REDUCING COMPONENT 1"/>
    <property type="match status" value="1"/>
</dbReference>
<feature type="domain" description="MOSC" evidence="1">
    <location>
        <begin position="126"/>
        <end position="287"/>
    </location>
</feature>
<evidence type="ECO:0000313" key="2">
    <source>
        <dbReference type="EMBL" id="TQN47145.1"/>
    </source>
</evidence>